<feature type="compositionally biased region" description="Low complexity" evidence="1">
    <location>
        <begin position="82"/>
        <end position="100"/>
    </location>
</feature>
<proteinExistence type="predicted"/>
<name>A0ABP0CYM9_9PEZI</name>
<evidence type="ECO:0000313" key="3">
    <source>
        <dbReference type="Proteomes" id="UP001642482"/>
    </source>
</evidence>
<reference evidence="2 3" key="1">
    <citation type="submission" date="2024-01" db="EMBL/GenBank/DDBJ databases">
        <authorList>
            <person name="Allen C."/>
            <person name="Tagirdzhanova G."/>
        </authorList>
    </citation>
    <scope>NUCLEOTIDE SEQUENCE [LARGE SCALE GENOMIC DNA]</scope>
</reference>
<accession>A0ABP0CYM9</accession>
<evidence type="ECO:0000313" key="2">
    <source>
        <dbReference type="EMBL" id="CAK7237238.1"/>
    </source>
</evidence>
<comment type="caution">
    <text evidence="2">The sequence shown here is derived from an EMBL/GenBank/DDBJ whole genome shotgun (WGS) entry which is preliminary data.</text>
</comment>
<keyword evidence="3" id="KW-1185">Reference proteome</keyword>
<organism evidence="2 3">
    <name type="scientific">Sporothrix eucalyptigena</name>
    <dbReference type="NCBI Taxonomy" id="1812306"/>
    <lineage>
        <taxon>Eukaryota</taxon>
        <taxon>Fungi</taxon>
        <taxon>Dikarya</taxon>
        <taxon>Ascomycota</taxon>
        <taxon>Pezizomycotina</taxon>
        <taxon>Sordariomycetes</taxon>
        <taxon>Sordariomycetidae</taxon>
        <taxon>Ophiostomatales</taxon>
        <taxon>Ophiostomataceae</taxon>
        <taxon>Sporothrix</taxon>
    </lineage>
</organism>
<dbReference type="Proteomes" id="UP001642482">
    <property type="component" value="Unassembled WGS sequence"/>
</dbReference>
<dbReference type="EMBL" id="CAWUHD010000176">
    <property type="protein sequence ID" value="CAK7237238.1"/>
    <property type="molecule type" value="Genomic_DNA"/>
</dbReference>
<feature type="region of interest" description="Disordered" evidence="1">
    <location>
        <begin position="82"/>
        <end position="133"/>
    </location>
</feature>
<evidence type="ECO:0000256" key="1">
    <source>
        <dbReference type="SAM" id="MobiDB-lite"/>
    </source>
</evidence>
<sequence length="183" mass="19209">MAPKAPIGKAGLNERELSTLAAAFASLRGDQTVDWVKFSHLAGYASTNSARVCFRPLQKKLEAFVEGICKDGFDTAANATNTSANTASSKSARGPKASGGKPRGRPKKRKLETDEKTAQKPQGSLCASHDTDVEGDIKPVIEEKHDSELGCPMAAPELLGAQDDKAEVGSTVATAQIGKLILS</sequence>
<gene>
    <name evidence="2" type="ORF">SEUCBS140593_009891</name>
</gene>
<protein>
    <submittedName>
        <fullName evidence="2">Uncharacterized protein</fullName>
    </submittedName>
</protein>